<organism evidence="1 2">
    <name type="scientific">Mucilaginibacter ginkgonis</name>
    <dbReference type="NCBI Taxonomy" id="2682091"/>
    <lineage>
        <taxon>Bacteria</taxon>
        <taxon>Pseudomonadati</taxon>
        <taxon>Bacteroidota</taxon>
        <taxon>Sphingobacteriia</taxon>
        <taxon>Sphingobacteriales</taxon>
        <taxon>Sphingobacteriaceae</taxon>
        <taxon>Mucilaginibacter</taxon>
    </lineage>
</organism>
<dbReference type="Proteomes" id="UP000429232">
    <property type="component" value="Chromosome"/>
</dbReference>
<evidence type="ECO:0000313" key="1">
    <source>
        <dbReference type="EMBL" id="QQL49205.1"/>
    </source>
</evidence>
<name>A0A6I4I2S3_9SPHI</name>
<gene>
    <name evidence="1" type="ORF">GO620_013610</name>
</gene>
<accession>A0A6I4I2S3</accession>
<reference evidence="1 2" key="1">
    <citation type="submission" date="2020-12" db="EMBL/GenBank/DDBJ databases">
        <title>HMF7856_wgs.fasta genome submission.</title>
        <authorList>
            <person name="Kang H."/>
            <person name="Kim H."/>
            <person name="Joh K."/>
        </authorList>
    </citation>
    <scope>NUCLEOTIDE SEQUENCE [LARGE SCALE GENOMIC DNA]</scope>
    <source>
        <strain evidence="1 2">HMF7856</strain>
    </source>
</reference>
<dbReference type="KEGG" id="mgik:GO620_013610"/>
<proteinExistence type="predicted"/>
<evidence type="ECO:0000313" key="2">
    <source>
        <dbReference type="Proteomes" id="UP000429232"/>
    </source>
</evidence>
<dbReference type="EMBL" id="CP066775">
    <property type="protein sequence ID" value="QQL49205.1"/>
    <property type="molecule type" value="Genomic_DNA"/>
</dbReference>
<dbReference type="AlphaFoldDB" id="A0A6I4I2S3"/>
<protein>
    <submittedName>
        <fullName evidence="1">Uncharacterized protein</fullName>
    </submittedName>
</protein>
<keyword evidence="2" id="KW-1185">Reference proteome</keyword>
<sequence length="105" mass="12099">MLVKKQFAKILTAVLLLMTFATGQLIVISHTHTKADYTNNHQTKKDNTDDKCRICDHNSHVQLFLQQHRTLFTVALTRENSYREYTYACHSVQINHSCNRGPPAI</sequence>
<dbReference type="RefSeq" id="WP_157526839.1">
    <property type="nucleotide sequence ID" value="NZ_CP066775.1"/>
</dbReference>